<dbReference type="Proteomes" id="UP000516421">
    <property type="component" value="Chromosome"/>
</dbReference>
<organism evidence="1 2">
    <name type="scientific">Rothia amarae</name>
    <dbReference type="NCBI Taxonomy" id="169480"/>
    <lineage>
        <taxon>Bacteria</taxon>
        <taxon>Bacillati</taxon>
        <taxon>Actinomycetota</taxon>
        <taxon>Actinomycetes</taxon>
        <taxon>Micrococcales</taxon>
        <taxon>Micrococcaceae</taxon>
        <taxon>Rothia</taxon>
    </lineage>
</organism>
<dbReference type="RefSeq" id="WP_202939869.1">
    <property type="nucleotide sequence ID" value="NZ_CP061538.1"/>
</dbReference>
<reference evidence="1 2" key="1">
    <citation type="submission" date="2020-09" db="EMBL/GenBank/DDBJ databases">
        <title>Investigation of environmental microbe.</title>
        <authorList>
            <person name="Ou Y."/>
            <person name="Kang Q."/>
        </authorList>
    </citation>
    <scope>NUCLEOTIDE SEQUENCE [LARGE SCALE GENOMIC DNA]</scope>
    <source>
        <strain evidence="1 2">KJZ-9</strain>
    </source>
</reference>
<dbReference type="KEGG" id="rama:IDM48_09480"/>
<evidence type="ECO:0000313" key="2">
    <source>
        <dbReference type="Proteomes" id="UP000516421"/>
    </source>
</evidence>
<evidence type="ECO:0008006" key="3">
    <source>
        <dbReference type="Google" id="ProtNLM"/>
    </source>
</evidence>
<accession>A0A802SBT8</accession>
<protein>
    <recommendedName>
        <fullName evidence="3">GNAT family N-acetyltransferase</fullName>
    </recommendedName>
</protein>
<keyword evidence="2" id="KW-1185">Reference proteome</keyword>
<dbReference type="AlphaFoldDB" id="A0A802SBT8"/>
<name>A0A802SBT8_9MICC</name>
<proteinExistence type="predicted"/>
<dbReference type="EMBL" id="CP061538">
    <property type="protein sequence ID" value="QNV39590.2"/>
    <property type="molecule type" value="Genomic_DNA"/>
</dbReference>
<gene>
    <name evidence="1" type="ORF">IDM48_09480</name>
</gene>
<sequence length="151" mass="17185">MHCEQQDIFQRAYVDMYEWTHELWAPVSGEHQLTLQREALEDIDKEATSIVYSSSGSIEGFVATYIVDGKPLLMGETASRNTPHGEQIIQSCLRRTLDILAHRGIEEVQMDGHISDPHWLPNWIRLAPDGEWFTLVTIPPSTEISSINELP</sequence>
<evidence type="ECO:0000313" key="1">
    <source>
        <dbReference type="EMBL" id="QNV39590.2"/>
    </source>
</evidence>